<feature type="region of interest" description="Disordered" evidence="1">
    <location>
        <begin position="51"/>
        <end position="70"/>
    </location>
</feature>
<reference evidence="2 3" key="1">
    <citation type="submission" date="2019-03" db="EMBL/GenBank/DDBJ databases">
        <title>Sequencing 23 genomes of Wallemia ichthyophaga.</title>
        <authorList>
            <person name="Gostincar C."/>
        </authorList>
    </citation>
    <scope>NUCLEOTIDE SEQUENCE [LARGE SCALE GENOMIC DNA]</scope>
    <source>
        <strain evidence="2 3">EXF-6200</strain>
    </source>
</reference>
<name>A0A4T0JCP6_WALIC</name>
<organism evidence="2 3">
    <name type="scientific">Wallemia ichthyophaga</name>
    <dbReference type="NCBI Taxonomy" id="245174"/>
    <lineage>
        <taxon>Eukaryota</taxon>
        <taxon>Fungi</taxon>
        <taxon>Dikarya</taxon>
        <taxon>Basidiomycota</taxon>
        <taxon>Wallemiomycotina</taxon>
        <taxon>Wallemiomycetes</taxon>
        <taxon>Wallemiales</taxon>
        <taxon>Wallemiaceae</taxon>
        <taxon>Wallemia</taxon>
    </lineage>
</organism>
<evidence type="ECO:0000313" key="3">
    <source>
        <dbReference type="Proteomes" id="UP000310689"/>
    </source>
</evidence>
<gene>
    <name evidence="2" type="ORF">E3P86_01875</name>
</gene>
<dbReference type="Proteomes" id="UP000310689">
    <property type="component" value="Unassembled WGS sequence"/>
</dbReference>
<evidence type="ECO:0000313" key="2">
    <source>
        <dbReference type="EMBL" id="TIB38041.1"/>
    </source>
</evidence>
<dbReference type="AlphaFoldDB" id="A0A4T0JCP6"/>
<proteinExistence type="predicted"/>
<accession>A0A4T0JCP6</accession>
<dbReference type="EMBL" id="SPOI01000077">
    <property type="protein sequence ID" value="TIB38041.1"/>
    <property type="molecule type" value="Genomic_DNA"/>
</dbReference>
<sequence>MSIEVEREMAANGNSYNANGHLDYEDLSQLYDYQVDFTTPGNISLAARQIHSQNKTSDKEADMSGSPFGISANPEARSCHLKGGYAVGGAKTGLPLGKATVYDKMVGNIDYVLAFITRSDDQKVSSSDELDRILTPIESNSQN</sequence>
<protein>
    <submittedName>
        <fullName evidence="2">Uncharacterized protein</fullName>
    </submittedName>
</protein>
<comment type="caution">
    <text evidence="2">The sequence shown here is derived from an EMBL/GenBank/DDBJ whole genome shotgun (WGS) entry which is preliminary data.</text>
</comment>
<evidence type="ECO:0000256" key="1">
    <source>
        <dbReference type="SAM" id="MobiDB-lite"/>
    </source>
</evidence>